<accession>A0A521BSJ3</accession>
<evidence type="ECO:0000313" key="3">
    <source>
        <dbReference type="Proteomes" id="UP000319040"/>
    </source>
</evidence>
<proteinExistence type="predicted"/>
<dbReference type="InterPro" id="IPR049458">
    <property type="entry name" value="EpsG-like"/>
</dbReference>
<feature type="transmembrane region" description="Helical" evidence="1">
    <location>
        <begin position="153"/>
        <end position="176"/>
    </location>
</feature>
<feature type="transmembrane region" description="Helical" evidence="1">
    <location>
        <begin position="121"/>
        <end position="141"/>
    </location>
</feature>
<dbReference type="EMBL" id="FXTB01000002">
    <property type="protein sequence ID" value="SMO50025.1"/>
    <property type="molecule type" value="Genomic_DNA"/>
</dbReference>
<feature type="transmembrane region" description="Helical" evidence="1">
    <location>
        <begin position="47"/>
        <end position="67"/>
    </location>
</feature>
<evidence type="ECO:0000256" key="1">
    <source>
        <dbReference type="SAM" id="Phobius"/>
    </source>
</evidence>
<sequence length="420" mass="48369">MNTLYLDKYIYGNPVSSKYYLVLFVLWPFLAFLVALADYSHKEAKKVVYVFLIYYGATTVVDVGYYIDAVGYALLLKEKSILPFSDFFKIFSNLYSNSDSMDVLEPVLSFLVSRITTDHRMLFAIFAATFGFFYLKSINLLHRRYLKSPNLDALIFMGFFSLLLPVMAISGFRMWTAMWIFLYAAYHVVTKRDMRYFILAFSAVLVHWSFVSVCGILVVYFFARNRDIIYIPLAIVSFIVPYLIAPFLTVISLRMGGVFQERYDMYSNEAYASGVQDQLQEAAWFMQIGNDLVMYFLLFAIIIIKFRFGDMMKGKTESNLFSFNLLLLTFVNVGKTVPSLGGRFQMLFFLFATMYVFLFFVKKPPGKTISYLTLVGLFPMLLNTLIVIRQGSDTINAWIFAPGLGIPFFMQDINLASVLF</sequence>
<feature type="transmembrane region" description="Helical" evidence="1">
    <location>
        <begin position="368"/>
        <end position="389"/>
    </location>
</feature>
<reference evidence="2 3" key="1">
    <citation type="submission" date="2017-05" db="EMBL/GenBank/DDBJ databases">
        <authorList>
            <person name="Varghese N."/>
            <person name="Submissions S."/>
        </authorList>
    </citation>
    <scope>NUCLEOTIDE SEQUENCE [LARGE SCALE GENOMIC DNA]</scope>
    <source>
        <strain evidence="2 3">DSM 27040</strain>
    </source>
</reference>
<feature type="transmembrane region" description="Helical" evidence="1">
    <location>
        <begin position="395"/>
        <end position="419"/>
    </location>
</feature>
<organism evidence="2 3">
    <name type="scientific">Saccharicrinis carchari</name>
    <dbReference type="NCBI Taxonomy" id="1168039"/>
    <lineage>
        <taxon>Bacteria</taxon>
        <taxon>Pseudomonadati</taxon>
        <taxon>Bacteroidota</taxon>
        <taxon>Bacteroidia</taxon>
        <taxon>Marinilabiliales</taxon>
        <taxon>Marinilabiliaceae</taxon>
        <taxon>Saccharicrinis</taxon>
    </lineage>
</organism>
<dbReference type="OrthoDB" id="784431at2"/>
<feature type="transmembrane region" description="Helical" evidence="1">
    <location>
        <begin position="320"/>
        <end position="338"/>
    </location>
</feature>
<feature type="transmembrane region" description="Helical" evidence="1">
    <location>
        <begin position="229"/>
        <end position="253"/>
    </location>
</feature>
<keyword evidence="3" id="KW-1185">Reference proteome</keyword>
<gene>
    <name evidence="2" type="ORF">SAMN06265379_10239</name>
</gene>
<dbReference type="AlphaFoldDB" id="A0A521BSJ3"/>
<dbReference type="RefSeq" id="WP_142532362.1">
    <property type="nucleotide sequence ID" value="NZ_FXTB01000002.1"/>
</dbReference>
<dbReference type="Proteomes" id="UP000319040">
    <property type="component" value="Unassembled WGS sequence"/>
</dbReference>
<feature type="transmembrane region" description="Helical" evidence="1">
    <location>
        <begin position="344"/>
        <end position="361"/>
    </location>
</feature>
<protein>
    <submittedName>
        <fullName evidence="2">EpsG family protein</fullName>
    </submittedName>
</protein>
<name>A0A521BSJ3_SACCC</name>
<feature type="transmembrane region" description="Helical" evidence="1">
    <location>
        <begin position="20"/>
        <end position="40"/>
    </location>
</feature>
<evidence type="ECO:0000313" key="2">
    <source>
        <dbReference type="EMBL" id="SMO50025.1"/>
    </source>
</evidence>
<keyword evidence="1" id="KW-0472">Membrane</keyword>
<keyword evidence="1" id="KW-0812">Transmembrane</keyword>
<keyword evidence="1" id="KW-1133">Transmembrane helix</keyword>
<feature type="transmembrane region" description="Helical" evidence="1">
    <location>
        <begin position="196"/>
        <end position="222"/>
    </location>
</feature>
<dbReference type="Pfam" id="PF14897">
    <property type="entry name" value="EpsG"/>
    <property type="match status" value="1"/>
</dbReference>
<feature type="transmembrane region" description="Helical" evidence="1">
    <location>
        <begin position="292"/>
        <end position="308"/>
    </location>
</feature>